<proteinExistence type="predicted"/>
<evidence type="ECO:0000259" key="4">
    <source>
        <dbReference type="PROSITE" id="PS50862"/>
    </source>
</evidence>
<keyword evidence="2" id="KW-0547">Nucleotide-binding</keyword>
<evidence type="ECO:0000256" key="2">
    <source>
        <dbReference type="ARBA" id="ARBA00022741"/>
    </source>
</evidence>
<dbReference type="GO" id="GO:0004824">
    <property type="term" value="F:lysine-tRNA ligase activity"/>
    <property type="evidence" value="ECO:0007669"/>
    <property type="project" value="TreeGrafter"/>
</dbReference>
<evidence type="ECO:0000313" key="5">
    <source>
        <dbReference type="EMBL" id="KKQ50815.1"/>
    </source>
</evidence>
<evidence type="ECO:0000256" key="1">
    <source>
        <dbReference type="ARBA" id="ARBA00022598"/>
    </source>
</evidence>
<name>A0A0G0III0_9BACT</name>
<dbReference type="EMBL" id="LBTX01000001">
    <property type="protein sequence ID" value="KKQ50815.1"/>
    <property type="molecule type" value="Genomic_DNA"/>
</dbReference>
<dbReference type="InterPro" id="IPR045864">
    <property type="entry name" value="aa-tRNA-synth_II/BPL/LPL"/>
</dbReference>
<organism evidence="5 6">
    <name type="scientific">Candidatus Shapirobacteria bacterium GW2011_GWE1_38_10</name>
    <dbReference type="NCBI Taxonomy" id="1618488"/>
    <lineage>
        <taxon>Bacteria</taxon>
        <taxon>Candidatus Shapironibacteriota</taxon>
    </lineage>
</organism>
<dbReference type="SUPFAM" id="SSF55681">
    <property type="entry name" value="Class II aaRS and biotin synthetases"/>
    <property type="match status" value="1"/>
</dbReference>
<comment type="caution">
    <text evidence="5">The sequence shown here is derived from an EMBL/GenBank/DDBJ whole genome shotgun (WGS) entry which is preliminary data.</text>
</comment>
<reference evidence="5 6" key="1">
    <citation type="journal article" date="2015" name="Nature">
        <title>rRNA introns, odd ribosomes, and small enigmatic genomes across a large radiation of phyla.</title>
        <authorList>
            <person name="Brown C.T."/>
            <person name="Hug L.A."/>
            <person name="Thomas B.C."/>
            <person name="Sharon I."/>
            <person name="Castelle C.J."/>
            <person name="Singh A."/>
            <person name="Wilkins M.J."/>
            <person name="Williams K.H."/>
            <person name="Banfield J.F."/>
        </authorList>
    </citation>
    <scope>NUCLEOTIDE SEQUENCE [LARGE SCALE GENOMIC DNA]</scope>
</reference>
<sequence>MTQSEFLKSIRQYLWNLDFTEIEIPYLNPSLPLEANLYSFKTTWTHKNVNYYLPTSPEFALKKFLSENQKNCFAISHCFRDLENEGPNHTPEFLMLEWYEINKNYQNLMLSTRNFIKKYLDIEFTNFVLPQNLPDKEADFNQYFLNKIEPNLPKDKAVFITGYPAFLSPLAKKGQRFELYINGIEIANGCTENTDPDSILKSFNREKEYRIKNSLPLHPIDTSFATNSAKLKTISGIGLGIDRLLKMINQ</sequence>
<evidence type="ECO:0000313" key="6">
    <source>
        <dbReference type="Proteomes" id="UP000034231"/>
    </source>
</evidence>
<dbReference type="Gene3D" id="3.30.930.10">
    <property type="entry name" value="Bira Bifunctional Protein, Domain 2"/>
    <property type="match status" value="2"/>
</dbReference>
<feature type="domain" description="Aminoacyl-transfer RNA synthetases class-II family profile" evidence="4">
    <location>
        <begin position="1"/>
        <end position="250"/>
    </location>
</feature>
<dbReference type="GO" id="GO:0005829">
    <property type="term" value="C:cytosol"/>
    <property type="evidence" value="ECO:0007669"/>
    <property type="project" value="TreeGrafter"/>
</dbReference>
<dbReference type="InterPro" id="IPR004364">
    <property type="entry name" value="Aa-tRNA-synt_II"/>
</dbReference>
<dbReference type="PROSITE" id="PS50862">
    <property type="entry name" value="AA_TRNA_LIGASE_II"/>
    <property type="match status" value="1"/>
</dbReference>
<dbReference type="GO" id="GO:0005524">
    <property type="term" value="F:ATP binding"/>
    <property type="evidence" value="ECO:0007669"/>
    <property type="project" value="InterPro"/>
</dbReference>
<protein>
    <submittedName>
        <fullName evidence="5">Lysyl-tRNA synthetase</fullName>
    </submittedName>
</protein>
<accession>A0A0G0III0</accession>
<keyword evidence="1" id="KW-0436">Ligase</keyword>
<dbReference type="PANTHER" id="PTHR42918">
    <property type="entry name" value="LYSYL-TRNA SYNTHETASE"/>
    <property type="match status" value="1"/>
</dbReference>
<dbReference type="Proteomes" id="UP000034231">
    <property type="component" value="Unassembled WGS sequence"/>
</dbReference>
<keyword evidence="5" id="KW-0030">Aminoacyl-tRNA synthetase</keyword>
<dbReference type="Pfam" id="PF00152">
    <property type="entry name" value="tRNA-synt_2"/>
    <property type="match status" value="1"/>
</dbReference>
<dbReference type="AlphaFoldDB" id="A0A0G0III0"/>
<keyword evidence="3" id="KW-0067">ATP-binding</keyword>
<dbReference type="GO" id="GO:0000049">
    <property type="term" value="F:tRNA binding"/>
    <property type="evidence" value="ECO:0007669"/>
    <property type="project" value="TreeGrafter"/>
</dbReference>
<evidence type="ECO:0000256" key="3">
    <source>
        <dbReference type="ARBA" id="ARBA00022840"/>
    </source>
</evidence>
<dbReference type="GO" id="GO:0006430">
    <property type="term" value="P:lysyl-tRNA aminoacylation"/>
    <property type="evidence" value="ECO:0007669"/>
    <property type="project" value="TreeGrafter"/>
</dbReference>
<dbReference type="PANTHER" id="PTHR42918:SF6">
    <property type="entry name" value="ELONGATION FACTOR P--(R)-BETA-LYSINE LIGASE"/>
    <property type="match status" value="1"/>
</dbReference>
<gene>
    <name evidence="5" type="ORF">US68_C0001G0014</name>
</gene>
<dbReference type="InterPro" id="IPR006195">
    <property type="entry name" value="aa-tRNA-synth_II"/>
</dbReference>